<gene>
    <name evidence="6" type="ORF">F0U60_51320</name>
</gene>
<proteinExistence type="predicted"/>
<keyword evidence="3" id="KW-0804">Transcription</keyword>
<dbReference type="Pfam" id="PF12833">
    <property type="entry name" value="HTH_18"/>
    <property type="match status" value="1"/>
</dbReference>
<evidence type="ECO:0000259" key="5">
    <source>
        <dbReference type="PROSITE" id="PS01124"/>
    </source>
</evidence>
<evidence type="ECO:0000256" key="4">
    <source>
        <dbReference type="SAM" id="MobiDB-lite"/>
    </source>
</evidence>
<accession>A0ABY9X895</accession>
<evidence type="ECO:0000256" key="2">
    <source>
        <dbReference type="ARBA" id="ARBA00023125"/>
    </source>
</evidence>
<evidence type="ECO:0000256" key="1">
    <source>
        <dbReference type="ARBA" id="ARBA00023015"/>
    </source>
</evidence>
<dbReference type="PANTHER" id="PTHR46796">
    <property type="entry name" value="HTH-TYPE TRANSCRIPTIONAL ACTIVATOR RHAS-RELATED"/>
    <property type="match status" value="1"/>
</dbReference>
<dbReference type="RefSeq" id="WP_395811867.1">
    <property type="nucleotide sequence ID" value="NZ_CP043494.1"/>
</dbReference>
<dbReference type="Gene3D" id="1.10.10.60">
    <property type="entry name" value="Homeodomain-like"/>
    <property type="match status" value="1"/>
</dbReference>
<sequence length="290" mass="32326">MRTQEQATFAPPFIRDIPPPAPPREEHRARLGLLVDLRTTPPGTVSFEPLPDHRLKIHAGAPVRGECRSTRFVYTRGDIDIFPAGKSDVWEEETANTSLIVRLAPALLRRAAEDMGMNPDRAGLAPRHHIRDARIEHIAWALESDREEGHPGGLLYTESLGMALAFHLLGRYPAPLEGTRGLSGAQLKQVTEYIEEHLDRNLSLVRLAGVAGMSESHFRALFKRSTGLPVHEYVVQRRVERARTLLLRGELPASQVALEAGFSHQSHMARCIRRVLGVTPRSLVRGARAR</sequence>
<feature type="region of interest" description="Disordered" evidence="4">
    <location>
        <begin position="1"/>
        <end position="25"/>
    </location>
</feature>
<feature type="domain" description="HTH araC/xylS-type" evidence="5">
    <location>
        <begin position="188"/>
        <end position="286"/>
    </location>
</feature>
<dbReference type="PROSITE" id="PS01124">
    <property type="entry name" value="HTH_ARAC_FAMILY_2"/>
    <property type="match status" value="1"/>
</dbReference>
<evidence type="ECO:0000256" key="3">
    <source>
        <dbReference type="ARBA" id="ARBA00023163"/>
    </source>
</evidence>
<evidence type="ECO:0000313" key="7">
    <source>
        <dbReference type="Proteomes" id="UP001611383"/>
    </source>
</evidence>
<keyword evidence="1" id="KW-0805">Transcription regulation</keyword>
<dbReference type="InterPro" id="IPR050204">
    <property type="entry name" value="AraC_XylS_family_regulators"/>
</dbReference>
<protein>
    <submittedName>
        <fullName evidence="6">Helix-turn-helix transcriptional regulator</fullName>
    </submittedName>
</protein>
<reference evidence="6 7" key="1">
    <citation type="submission" date="2019-08" db="EMBL/GenBank/DDBJ databases">
        <title>Archangium and Cystobacter genomes.</title>
        <authorList>
            <person name="Chen I.-C.K."/>
            <person name="Wielgoss S."/>
        </authorList>
    </citation>
    <scope>NUCLEOTIDE SEQUENCE [LARGE SCALE GENOMIC DNA]</scope>
    <source>
        <strain evidence="6 7">Cbm 6</strain>
    </source>
</reference>
<dbReference type="SUPFAM" id="SSF46689">
    <property type="entry name" value="Homeodomain-like"/>
    <property type="match status" value="2"/>
</dbReference>
<organism evidence="6 7">
    <name type="scientific">Archangium minus</name>
    <dbReference type="NCBI Taxonomy" id="83450"/>
    <lineage>
        <taxon>Bacteria</taxon>
        <taxon>Pseudomonadati</taxon>
        <taxon>Myxococcota</taxon>
        <taxon>Myxococcia</taxon>
        <taxon>Myxococcales</taxon>
        <taxon>Cystobacterineae</taxon>
        <taxon>Archangiaceae</taxon>
        <taxon>Archangium</taxon>
    </lineage>
</organism>
<evidence type="ECO:0000313" key="6">
    <source>
        <dbReference type="EMBL" id="WNG51597.1"/>
    </source>
</evidence>
<dbReference type="EMBL" id="CP043494">
    <property type="protein sequence ID" value="WNG51597.1"/>
    <property type="molecule type" value="Genomic_DNA"/>
</dbReference>
<dbReference type="SMART" id="SM00342">
    <property type="entry name" value="HTH_ARAC"/>
    <property type="match status" value="1"/>
</dbReference>
<dbReference type="PANTHER" id="PTHR46796:SF6">
    <property type="entry name" value="ARAC SUBFAMILY"/>
    <property type="match status" value="1"/>
</dbReference>
<keyword evidence="2" id="KW-0238">DNA-binding</keyword>
<dbReference type="Proteomes" id="UP001611383">
    <property type="component" value="Chromosome"/>
</dbReference>
<dbReference type="InterPro" id="IPR018060">
    <property type="entry name" value="HTH_AraC"/>
</dbReference>
<dbReference type="InterPro" id="IPR009057">
    <property type="entry name" value="Homeodomain-like_sf"/>
</dbReference>
<name>A0ABY9X895_9BACT</name>
<keyword evidence="7" id="KW-1185">Reference proteome</keyword>